<sequence>MAPDQRGRHAARAALEAARQGVTPPGGFDAWLHLLAAPVGAGAAGPDLPGGGVRVATASLTAPNDPADPLALFFIPPQRVEAELRRLLEPLATGPARGVSDGPGGGAGGGPAGWLLQVGISGVEYRALAEPPAGFVPRYRLPRRSLEEPVWVPEEPLWCPHSRLAEEPATVARELCEALAQRLG</sequence>
<evidence type="ECO:0000313" key="2">
    <source>
        <dbReference type="EMBL" id="ADU50890.1"/>
    </source>
</evidence>
<reference evidence="3" key="2">
    <citation type="journal article" date="2010" name="Stand. Genomic Sci.">
        <title>Complete genome sequence of Thermaerobacter marianensis type strain (7p75aT).</title>
        <authorList>
            <person name="Han C."/>
            <person name="Gu W."/>
            <person name="Zhang X."/>
            <person name="Lapidus A."/>
            <person name="Nolan M."/>
            <person name="Copeland A."/>
            <person name="Lucas S."/>
            <person name="Glavina Del Rio T."/>
            <person name="Tice H."/>
            <person name="Cheng J."/>
            <person name="Tapia R."/>
            <person name="Goodwin L."/>
            <person name="Pitluck S."/>
            <person name="Pagani I."/>
            <person name="Ivanova N."/>
            <person name="Mavromatis K."/>
            <person name="Mikhailova N."/>
            <person name="Pati A."/>
            <person name="Chen A."/>
            <person name="Palaniappan K."/>
            <person name="Land M."/>
            <person name="Hauser L."/>
            <person name="Chang Y."/>
            <person name="Jeffries C."/>
            <person name="Schneider S."/>
            <person name="Rohde M."/>
            <person name="Goker M."/>
            <person name="Pukall R."/>
            <person name="Woyke T."/>
            <person name="Bristow J."/>
            <person name="Eisen J."/>
            <person name="Markowitz V."/>
            <person name="Hugenholtz P."/>
            <person name="Kyrpides N."/>
            <person name="Klenk H."/>
            <person name="Detter J."/>
        </authorList>
    </citation>
    <scope>NUCLEOTIDE SEQUENCE [LARGE SCALE GENOMIC DNA]</scope>
    <source>
        <strain evidence="3">ATCC 700841 / DSM 12885 / JCM 10246 / 7p75a</strain>
    </source>
</reference>
<feature type="region of interest" description="Disordered" evidence="1">
    <location>
        <begin position="1"/>
        <end position="20"/>
    </location>
</feature>
<gene>
    <name evidence="2" type="ordered locus">Tmar_0775</name>
</gene>
<dbReference type="EMBL" id="CP002344">
    <property type="protein sequence ID" value="ADU50890.1"/>
    <property type="molecule type" value="Genomic_DNA"/>
</dbReference>
<dbReference type="HOGENOM" id="CLU_1214322_0_0_9"/>
<dbReference type="AlphaFoldDB" id="E6SII4"/>
<keyword evidence="3" id="KW-1185">Reference proteome</keyword>
<evidence type="ECO:0000256" key="1">
    <source>
        <dbReference type="SAM" id="MobiDB-lite"/>
    </source>
</evidence>
<evidence type="ECO:0000313" key="3">
    <source>
        <dbReference type="Proteomes" id="UP000008915"/>
    </source>
</evidence>
<name>E6SII4_THEM7</name>
<accession>E6SII4</accession>
<dbReference type="Proteomes" id="UP000008915">
    <property type="component" value="Chromosome"/>
</dbReference>
<reference evidence="2 3" key="1">
    <citation type="journal article" date="2010" name="Stand. Genomic Sci.">
        <title>Complete genome sequence of Thermaerobacter marianensis type strain (7p75a).</title>
        <authorList>
            <person name="Han C."/>
            <person name="Gu W."/>
            <person name="Zhang X."/>
            <person name="Lapidus A."/>
            <person name="Nolan M."/>
            <person name="Copeland A."/>
            <person name="Lucas S."/>
            <person name="Del Rio T.G."/>
            <person name="Tice H."/>
            <person name="Cheng J.F."/>
            <person name="Tapia R."/>
            <person name="Goodwin L."/>
            <person name="Pitluck S."/>
            <person name="Pagani I."/>
            <person name="Ivanova N."/>
            <person name="Mavromatis K."/>
            <person name="Mikhailova N."/>
            <person name="Pati A."/>
            <person name="Chen A."/>
            <person name="Palaniappan K."/>
            <person name="Land M."/>
            <person name="Hauser L."/>
            <person name="Chang Y.J."/>
            <person name="Jeffries C.D."/>
            <person name="Schneider S."/>
            <person name="Rohde M."/>
            <person name="Goker M."/>
            <person name="Pukall R."/>
            <person name="Woyke T."/>
            <person name="Bristow J."/>
            <person name="Eisen J.A."/>
            <person name="Markowitz V."/>
            <person name="Hugenholtz P."/>
            <person name="Kyrpides N.C."/>
            <person name="Klenk H.P."/>
            <person name="Detter J.C."/>
        </authorList>
    </citation>
    <scope>NUCLEOTIDE SEQUENCE [LARGE SCALE GENOMIC DNA]</scope>
    <source>
        <strain evidence="3">ATCC 700841 / DSM 12885 / JCM 10246 / 7p75a</strain>
    </source>
</reference>
<dbReference type="RefSeq" id="WP_013495195.1">
    <property type="nucleotide sequence ID" value="NC_014831.1"/>
</dbReference>
<dbReference type="KEGG" id="tmr:Tmar_0775"/>
<organism evidence="2 3">
    <name type="scientific">Thermaerobacter marianensis (strain ATCC 700841 / DSM 12885 / JCM 10246 / 7p75a)</name>
    <dbReference type="NCBI Taxonomy" id="644966"/>
    <lineage>
        <taxon>Bacteria</taxon>
        <taxon>Bacillati</taxon>
        <taxon>Bacillota</taxon>
        <taxon>Clostridia</taxon>
        <taxon>Eubacteriales</taxon>
        <taxon>Clostridiales Family XVII. Incertae Sedis</taxon>
        <taxon>Thermaerobacter</taxon>
    </lineage>
</organism>
<protein>
    <submittedName>
        <fullName evidence="2">Uncharacterized protein</fullName>
    </submittedName>
</protein>
<proteinExistence type="predicted"/>